<dbReference type="OrthoDB" id="8523at2157"/>
<dbReference type="GO" id="GO:0007165">
    <property type="term" value="P:signal transduction"/>
    <property type="evidence" value="ECO:0007669"/>
    <property type="project" value="UniProtKB-KW"/>
</dbReference>
<proteinExistence type="inferred from homology"/>
<keyword evidence="5 7" id="KW-0807">Transducer</keyword>
<evidence type="ECO:0000313" key="15">
    <source>
        <dbReference type="Proteomes" id="UP000250189"/>
    </source>
</evidence>
<dbReference type="RefSeq" id="WP_068575718.1">
    <property type="nucleotide sequence ID" value="NZ_CP015193.1"/>
</dbReference>
<keyword evidence="15" id="KW-1185">Reference proteome</keyword>
<keyword evidence="8" id="KW-0175">Coiled coil</keyword>
<feature type="transmembrane region" description="Helical" evidence="9">
    <location>
        <begin position="6"/>
        <end position="29"/>
    </location>
</feature>
<evidence type="ECO:0000259" key="11">
    <source>
        <dbReference type="PROSITE" id="PS50885"/>
    </source>
</evidence>
<evidence type="ECO:0000256" key="5">
    <source>
        <dbReference type="ARBA" id="ARBA00023224"/>
    </source>
</evidence>
<reference evidence="12 15" key="3">
    <citation type="submission" date="2016-04" db="EMBL/GenBank/DDBJ databases">
        <title>Complete genome sequence of Thermococcus chitonophagus type strain GC74.</title>
        <authorList>
            <person name="Oger P.M."/>
        </authorList>
    </citation>
    <scope>NUCLEOTIDE SEQUENCE [LARGE SCALE GENOMIC DNA]</scope>
    <source>
        <strain evidence="12 15">GC74</strain>
    </source>
</reference>
<keyword evidence="4 9" id="KW-0472">Membrane</keyword>
<feature type="domain" description="Methyl-accepting transducer" evidence="10">
    <location>
        <begin position="284"/>
        <end position="534"/>
    </location>
</feature>
<feature type="domain" description="HAMP" evidence="11">
    <location>
        <begin position="214"/>
        <end position="265"/>
    </location>
</feature>
<dbReference type="PANTHER" id="PTHR32089">
    <property type="entry name" value="METHYL-ACCEPTING CHEMOTAXIS PROTEIN MCPB"/>
    <property type="match status" value="1"/>
</dbReference>
<evidence type="ECO:0000256" key="7">
    <source>
        <dbReference type="PROSITE-ProRule" id="PRU00284"/>
    </source>
</evidence>
<dbReference type="AlphaFoldDB" id="A0A160VQS6"/>
<evidence type="ECO:0000313" key="12">
    <source>
        <dbReference type="EMBL" id="ASJ15661.1"/>
    </source>
</evidence>
<evidence type="ECO:0000256" key="2">
    <source>
        <dbReference type="ARBA" id="ARBA00022692"/>
    </source>
</evidence>
<dbReference type="KEGG" id="tch:CHITON_0090"/>
<dbReference type="PANTHER" id="PTHR32089:SF112">
    <property type="entry name" value="LYSOZYME-LIKE PROTEIN-RELATED"/>
    <property type="match status" value="1"/>
</dbReference>
<dbReference type="GO" id="GO:0016020">
    <property type="term" value="C:membrane"/>
    <property type="evidence" value="ECO:0007669"/>
    <property type="project" value="UniProtKB-SubCell"/>
</dbReference>
<dbReference type="Gene3D" id="1.10.287.950">
    <property type="entry name" value="Methyl-accepting chemotaxis protein"/>
    <property type="match status" value="1"/>
</dbReference>
<evidence type="ECO:0000256" key="6">
    <source>
        <dbReference type="ARBA" id="ARBA00029447"/>
    </source>
</evidence>
<dbReference type="PROSITE" id="PS50885">
    <property type="entry name" value="HAMP"/>
    <property type="match status" value="1"/>
</dbReference>
<comment type="similarity">
    <text evidence="6">Belongs to the methyl-accepting chemotaxis (MCP) protein family.</text>
</comment>
<name>A0A160VQS6_9EURY</name>
<dbReference type="EMBL" id="CP015193">
    <property type="protein sequence ID" value="ASJ15661.1"/>
    <property type="molecule type" value="Genomic_DNA"/>
</dbReference>
<dbReference type="Pfam" id="PF13675">
    <property type="entry name" value="PilJ"/>
    <property type="match status" value="1"/>
</dbReference>
<accession>A0A160VQS6</accession>
<evidence type="ECO:0000256" key="9">
    <source>
        <dbReference type="SAM" id="Phobius"/>
    </source>
</evidence>
<gene>
    <name evidence="12" type="ORF">A3L04_00500</name>
    <name evidence="13" type="ORF">CHITON_0090</name>
</gene>
<keyword evidence="2 9" id="KW-0812">Transmembrane</keyword>
<sequence>MNVEKAVKIGIVIMLLLNIASVSGVFMYIEKSKSDGIVIDVAGRQRMLTQKMSKEALIVALGRDEYRKTLGETAKLFDESLNALLNGGKVYIHDRYYVIPPAPPNVKTQLEKVKNLWDPFYKNIQIIITSPRDSKEFKEALDYIIEHNLELLTEMNTAVGLYSSTYNKKVKILEMFLIIISIASVGIAFALFRYTSGITRKFVATYEENIKRKKSLESELRLLVEYITKLSQGDLTASLSSREGEFSKVHEALEKLKSNLVDMIKTVKGLIDVLNESSKKLLDISEQGVSSMAQINDAINQIAIEAQRQQESINEVVEGMRIVEELSNTSVQSVEEFEASMREIVEIAGEGKEKSEVSAKQIKSIQETIELVKEAVDGIREMSRNIASITDVITNIAEQTNLLALNAAIEAARAGEAGKGFAVVAQEIRGLAEESKGAAENIRVIINKIAKKIEDAVELTERSVETVTQSSESLRDTIEYLSNISMLINEIAPKLNDVKESIIKTREEAEKALKAMENLAASAEETTASTEEVTSTIQEQERIMEEIKELAQEIKGTVLSLIPIIKRFKVS</sequence>
<evidence type="ECO:0000256" key="3">
    <source>
        <dbReference type="ARBA" id="ARBA00022989"/>
    </source>
</evidence>
<dbReference type="EMBL" id="LN999010">
    <property type="protein sequence ID" value="CUX76869.1"/>
    <property type="molecule type" value="Genomic_DNA"/>
</dbReference>
<dbReference type="InterPro" id="IPR004089">
    <property type="entry name" value="MCPsignal_dom"/>
</dbReference>
<dbReference type="InterPro" id="IPR029095">
    <property type="entry name" value="NarX-like_N"/>
</dbReference>
<protein>
    <submittedName>
        <fullName evidence="13">Methyl-accepting chemotaxis protein</fullName>
    </submittedName>
</protein>
<dbReference type="SMART" id="SM00283">
    <property type="entry name" value="MA"/>
    <property type="match status" value="1"/>
</dbReference>
<comment type="subcellular location">
    <subcellularLocation>
        <location evidence="1">Membrane</location>
        <topology evidence="1">Multi-pass membrane protein</topology>
    </subcellularLocation>
</comment>
<reference evidence="13" key="1">
    <citation type="submission" date="2016-01" db="EMBL/GenBank/DDBJ databases">
        <authorList>
            <person name="Oliw E.H."/>
        </authorList>
    </citation>
    <scope>NUCLEOTIDE SEQUENCE</scope>
    <source>
        <strain evidence="13">1</strain>
    </source>
</reference>
<feature type="coiled-coil region" evidence="8">
    <location>
        <begin position="495"/>
        <end position="557"/>
    </location>
</feature>
<evidence type="ECO:0000256" key="1">
    <source>
        <dbReference type="ARBA" id="ARBA00004141"/>
    </source>
</evidence>
<evidence type="ECO:0000313" key="14">
    <source>
        <dbReference type="Proteomes" id="UP000093069"/>
    </source>
</evidence>
<reference evidence="14" key="2">
    <citation type="submission" date="2016-01" db="EMBL/GenBank/DDBJ databases">
        <authorList>
            <person name="Vorgias C.E."/>
        </authorList>
    </citation>
    <scope>NUCLEOTIDE SEQUENCE [LARGE SCALE GENOMIC DNA]</scope>
</reference>
<evidence type="ECO:0000256" key="8">
    <source>
        <dbReference type="SAM" id="Coils"/>
    </source>
</evidence>
<dbReference type="PROSITE" id="PS50111">
    <property type="entry name" value="CHEMOTAXIS_TRANSDUC_2"/>
    <property type="match status" value="1"/>
</dbReference>
<keyword evidence="3 9" id="KW-1133">Transmembrane helix</keyword>
<feature type="transmembrane region" description="Helical" evidence="9">
    <location>
        <begin position="172"/>
        <end position="192"/>
    </location>
</feature>
<evidence type="ECO:0000256" key="4">
    <source>
        <dbReference type="ARBA" id="ARBA00023136"/>
    </source>
</evidence>
<dbReference type="Proteomes" id="UP000250189">
    <property type="component" value="Chromosome"/>
</dbReference>
<dbReference type="SUPFAM" id="SSF58104">
    <property type="entry name" value="Methyl-accepting chemotaxis protein (MCP) signaling domain"/>
    <property type="match status" value="1"/>
</dbReference>
<dbReference type="GeneID" id="33321004"/>
<dbReference type="InterPro" id="IPR003660">
    <property type="entry name" value="HAMP_dom"/>
</dbReference>
<dbReference type="Pfam" id="PF00015">
    <property type="entry name" value="MCPsignal"/>
    <property type="match status" value="1"/>
</dbReference>
<dbReference type="Proteomes" id="UP000093069">
    <property type="component" value="Chromosome I"/>
</dbReference>
<organism evidence="13 14">
    <name type="scientific">Thermococcus chitonophagus</name>
    <dbReference type="NCBI Taxonomy" id="54262"/>
    <lineage>
        <taxon>Archaea</taxon>
        <taxon>Methanobacteriati</taxon>
        <taxon>Methanobacteriota</taxon>
        <taxon>Thermococci</taxon>
        <taxon>Thermococcales</taxon>
        <taxon>Thermococcaceae</taxon>
        <taxon>Thermococcus</taxon>
    </lineage>
</organism>
<evidence type="ECO:0000313" key="13">
    <source>
        <dbReference type="EMBL" id="CUX76869.1"/>
    </source>
</evidence>
<evidence type="ECO:0000259" key="10">
    <source>
        <dbReference type="PROSITE" id="PS50111"/>
    </source>
</evidence>
<dbReference type="STRING" id="54262.CHITON_0090"/>